<dbReference type="RefSeq" id="WP_192819663.1">
    <property type="nucleotide sequence ID" value="NZ_CP062310.1"/>
</dbReference>
<sequence>MLAHTSTALLVLLPTTPGIGGIVAGHMLGVAVGSVISVEDAERVKVKYSEELLFLCG</sequence>
<protein>
    <submittedName>
        <fullName evidence="1">Uncharacterized protein</fullName>
    </submittedName>
</protein>
<keyword evidence="2" id="KW-1185">Reference proteome</keyword>
<accession>A0A7L9FJ62</accession>
<dbReference type="KEGG" id="thel:IG193_04350"/>
<reference evidence="1 2" key="1">
    <citation type="submission" date="2020-10" db="EMBL/GenBank/DDBJ databases">
        <title>Thermofilum lucidum 3507LT sp. nov. a novel member of Thermofilaceae family isolated from Chile hot spring, and proposal of description order Thermofilales.</title>
        <authorList>
            <person name="Zayulina K.S."/>
            <person name="Elcheninov A.G."/>
            <person name="Toshchakov S.V."/>
            <person name="Kublanov I.V."/>
        </authorList>
    </citation>
    <scope>NUCLEOTIDE SEQUENCE [LARGE SCALE GENOMIC DNA]</scope>
    <source>
        <strain evidence="1 2">3507LT</strain>
    </source>
</reference>
<evidence type="ECO:0000313" key="1">
    <source>
        <dbReference type="EMBL" id="QOJ79691.1"/>
    </source>
</evidence>
<dbReference type="Proteomes" id="UP000594121">
    <property type="component" value="Chromosome"/>
</dbReference>
<dbReference type="GeneID" id="59149100"/>
<organism evidence="1 2">
    <name type="scientific">Infirmifilum lucidum</name>
    <dbReference type="NCBI Taxonomy" id="2776706"/>
    <lineage>
        <taxon>Archaea</taxon>
        <taxon>Thermoproteota</taxon>
        <taxon>Thermoprotei</taxon>
        <taxon>Thermofilales</taxon>
        <taxon>Thermofilaceae</taxon>
        <taxon>Infirmifilum</taxon>
    </lineage>
</organism>
<dbReference type="AlphaFoldDB" id="A0A7L9FJ62"/>
<name>A0A7L9FJ62_9CREN</name>
<proteinExistence type="predicted"/>
<evidence type="ECO:0000313" key="2">
    <source>
        <dbReference type="Proteomes" id="UP000594121"/>
    </source>
</evidence>
<gene>
    <name evidence="1" type="ORF">IG193_04350</name>
</gene>
<dbReference type="InParanoid" id="A0A7L9FJ62"/>
<dbReference type="EMBL" id="CP062310">
    <property type="protein sequence ID" value="QOJ79691.1"/>
    <property type="molecule type" value="Genomic_DNA"/>
</dbReference>